<accession>A0A9X8QWS6</accession>
<dbReference type="Pfam" id="PF14435">
    <property type="entry name" value="SUKH-4"/>
    <property type="match status" value="1"/>
</dbReference>
<evidence type="ECO:0000313" key="2">
    <source>
        <dbReference type="Proteomes" id="UP000184388"/>
    </source>
</evidence>
<proteinExistence type="predicted"/>
<dbReference type="AlphaFoldDB" id="A0A9X8QWS6"/>
<reference evidence="2" key="1">
    <citation type="submission" date="2016-11" db="EMBL/GenBank/DDBJ databases">
        <authorList>
            <person name="Jaros S."/>
            <person name="Januszkiewicz K."/>
            <person name="Wedrychowicz H."/>
        </authorList>
    </citation>
    <scope>NUCLEOTIDE SEQUENCE [LARGE SCALE GENOMIC DNA]</scope>
    <source>
        <strain evidence="2">CGMCC 4.3555</strain>
    </source>
</reference>
<dbReference type="Gene3D" id="2.130.10.10">
    <property type="entry name" value="YVTN repeat-like/Quinoprotein amine dehydrogenase"/>
    <property type="match status" value="1"/>
</dbReference>
<evidence type="ECO:0008006" key="3">
    <source>
        <dbReference type="Google" id="ProtNLM"/>
    </source>
</evidence>
<evidence type="ECO:0000313" key="1">
    <source>
        <dbReference type="EMBL" id="SHM70963.1"/>
    </source>
</evidence>
<organism evidence="1 2">
    <name type="scientific">Streptomyces yunnanensis</name>
    <dbReference type="NCBI Taxonomy" id="156453"/>
    <lineage>
        <taxon>Bacteria</taxon>
        <taxon>Bacillati</taxon>
        <taxon>Actinomycetota</taxon>
        <taxon>Actinomycetes</taxon>
        <taxon>Kitasatosporales</taxon>
        <taxon>Streptomycetaceae</taxon>
        <taxon>Streptomyces</taxon>
    </lineage>
</organism>
<name>A0A9X8QWS6_9ACTN</name>
<dbReference type="EMBL" id="FRBK01000013">
    <property type="protein sequence ID" value="SHM70963.1"/>
    <property type="molecule type" value="Genomic_DNA"/>
</dbReference>
<dbReference type="InterPro" id="IPR025851">
    <property type="entry name" value="SUKH-4"/>
</dbReference>
<dbReference type="InterPro" id="IPR015943">
    <property type="entry name" value="WD40/YVTN_repeat-like_dom_sf"/>
</dbReference>
<dbReference type="Proteomes" id="UP000184388">
    <property type="component" value="Unassembled WGS sequence"/>
</dbReference>
<dbReference type="InterPro" id="IPR011047">
    <property type="entry name" value="Quinoprotein_ADH-like_sf"/>
</dbReference>
<dbReference type="SUPFAM" id="SSF50998">
    <property type="entry name" value="Quinoprotein alcohol dehydrogenase-like"/>
    <property type="match status" value="1"/>
</dbReference>
<dbReference type="RefSeq" id="WP_073446964.1">
    <property type="nucleotide sequence ID" value="NZ_FRBK01000013.1"/>
</dbReference>
<protein>
    <recommendedName>
        <fullName evidence="3">WD40 repeat</fullName>
    </recommendedName>
</protein>
<sequence>MTPPFTPLWARLRPAEDAAPHAWVDWPGPVVAAGAVPWRGGTAYASIGFTTPHRLTVLDAATGERLAPALLCDADREVFALAAGPTSLVAVGKHDVVEPLNHVRHSLTHEGSAEVRLVAAVSGSAEPRIVTAHSFEGIRVWDAVARTCRADVPLPELASPGCLCAGLLAGTTHIAVSEGAQVSVHAAETGRLVARWTAADSEVTRMSWAHGWVEGRDAVLTADANSRLRAWDPRTGEPLGRAWPLPDRPLHLSTTVLDAGGTRIPLLACAHGDGVRVLRTDTGQVPLDLRVGARARTAHLTADGLLVLGTSAGPLALRLDTERLAAASEEASGECVDLDPADFPVPERGTHGPAHETPRDAAALPSHSDLVALWGADHVLVLGADLVSADLDAQGREVLCGIGLPLSPVPGLSLDQDLVTDGPAPLDEVGVGPVGLVDPDDTELPEGLDGYHWLGTWHDDDLVLSPAGAVEIVGAETEYEEAQRLNSGLGTFVAFAYEFALVALQQEPEYGLEAREARVGRLERRLRAVDATAFAPGSAEHWRDALSDLEAGM</sequence>
<gene>
    <name evidence="1" type="ORF">SAMN05216268_113142</name>
</gene>
<comment type="caution">
    <text evidence="1">The sequence shown here is derived from an EMBL/GenBank/DDBJ whole genome shotgun (WGS) entry which is preliminary data.</text>
</comment>